<dbReference type="InterPro" id="IPR002372">
    <property type="entry name" value="PQQ_rpt_dom"/>
</dbReference>
<dbReference type="Proteomes" id="UP000564629">
    <property type="component" value="Unassembled WGS sequence"/>
</dbReference>
<dbReference type="SUPFAM" id="SSF50998">
    <property type="entry name" value="Quinoprotein alcohol dehydrogenase-like"/>
    <property type="match status" value="1"/>
</dbReference>
<feature type="compositionally biased region" description="Low complexity" evidence="1">
    <location>
        <begin position="14"/>
        <end position="25"/>
    </location>
</feature>
<evidence type="ECO:0000313" key="6">
    <source>
        <dbReference type="Proteomes" id="UP000564629"/>
    </source>
</evidence>
<dbReference type="PANTHER" id="PTHR34512:SF30">
    <property type="entry name" value="OUTER MEMBRANE PROTEIN ASSEMBLY FACTOR BAMB"/>
    <property type="match status" value="1"/>
</dbReference>
<reference evidence="3 5" key="1">
    <citation type="submission" date="2019-07" db="EMBL/GenBank/DDBJ databases">
        <title>Whole genome shotgun sequence of Cellulomonas hominis NBRC 16055.</title>
        <authorList>
            <person name="Hosoyama A."/>
            <person name="Uohara A."/>
            <person name="Ohji S."/>
            <person name="Ichikawa N."/>
        </authorList>
    </citation>
    <scope>NUCLEOTIDE SEQUENCE [LARGE SCALE GENOMIC DNA]</scope>
    <source>
        <strain evidence="3 5">NBRC 16055</strain>
    </source>
</reference>
<reference evidence="4 6" key="2">
    <citation type="submission" date="2020-08" db="EMBL/GenBank/DDBJ databases">
        <title>Sequencing the genomes of 1000 actinobacteria strains.</title>
        <authorList>
            <person name="Klenk H.-P."/>
        </authorList>
    </citation>
    <scope>NUCLEOTIDE SEQUENCE [LARGE SCALE GENOMIC DNA]</scope>
    <source>
        <strain evidence="4 6">DSM 9581</strain>
    </source>
</reference>
<dbReference type="AlphaFoldDB" id="A0A511FCP1"/>
<dbReference type="InterPro" id="IPR015943">
    <property type="entry name" value="WD40/YVTN_repeat-like_dom_sf"/>
</dbReference>
<evidence type="ECO:0000313" key="5">
    <source>
        <dbReference type="Proteomes" id="UP000321723"/>
    </source>
</evidence>
<evidence type="ECO:0000313" key="4">
    <source>
        <dbReference type="EMBL" id="MBB5473664.1"/>
    </source>
</evidence>
<dbReference type="InterPro" id="IPR018391">
    <property type="entry name" value="PQQ_b-propeller_rpt"/>
</dbReference>
<dbReference type="InterPro" id="IPR011047">
    <property type="entry name" value="Quinoprotein_ADH-like_sf"/>
</dbReference>
<name>A0A511FCP1_9CELL</name>
<gene>
    <name evidence="3" type="ORF">CHO01_21310</name>
    <name evidence="4" type="ORF">HNR08_002400</name>
</gene>
<evidence type="ECO:0000313" key="3">
    <source>
        <dbReference type="EMBL" id="GEL47015.1"/>
    </source>
</evidence>
<organism evidence="3 5">
    <name type="scientific">Cellulomonas hominis</name>
    <dbReference type="NCBI Taxonomy" id="156981"/>
    <lineage>
        <taxon>Bacteria</taxon>
        <taxon>Bacillati</taxon>
        <taxon>Actinomycetota</taxon>
        <taxon>Actinomycetes</taxon>
        <taxon>Micrococcales</taxon>
        <taxon>Cellulomonadaceae</taxon>
        <taxon>Cellulomonas</taxon>
    </lineage>
</organism>
<dbReference type="Proteomes" id="UP000321723">
    <property type="component" value="Unassembled WGS sequence"/>
</dbReference>
<accession>A0A511FCP1</accession>
<evidence type="ECO:0000256" key="1">
    <source>
        <dbReference type="SAM" id="MobiDB-lite"/>
    </source>
</evidence>
<dbReference type="EMBL" id="JACHDN010000001">
    <property type="protein sequence ID" value="MBB5473664.1"/>
    <property type="molecule type" value="Genomic_DNA"/>
</dbReference>
<feature type="domain" description="Pyrrolo-quinoline quinone repeat" evidence="2">
    <location>
        <begin position="295"/>
        <end position="443"/>
    </location>
</feature>
<dbReference type="Gene3D" id="2.130.10.10">
    <property type="entry name" value="YVTN repeat-like/Quinoprotein amine dehydrogenase"/>
    <property type="match status" value="1"/>
</dbReference>
<dbReference type="EMBL" id="BJVQ01000028">
    <property type="protein sequence ID" value="GEL47015.1"/>
    <property type="molecule type" value="Genomic_DNA"/>
</dbReference>
<sequence>MSGRMGEVELVEQAGDAPAGAQDDGLAARRSRALRLVRRWWPVPVLVLAGVVAWQLVSDAREQERLERLRATPGALDETVTEPLEAREWGTPDTMNALLGGAATADGLVVGVVQPTTRRTDVVGLDPVTGAEVWRVPLVDQSDESWGPSVRCGPAAGSTMWCTVDDAAQQDGDAATARTRLVEVDLAARSVAGERDLPDGATAAVVGDLLAVATASPEGVAVEGVDAVSGAPRWRTVLEGAGSAPWLGEEDGRLLVWGGSGAWLLDPVDGRVQAEGDGLTVVDGQVLDWQGSGVRLLGPDGRGTAWADGTPVGVWPDDGSAHGLLVLRRDDGTPQGRMRAVDPGTGEVAWERTLPQDGTSSLVLLDGVLYGAGGTTVWAVDAATGAEVWTAEGERSDASGTGLLTDGVALLRAERAPGDGDRLLAAYRLTDGRRLWATPLPGDVVTLWAQQGRLFGQGSSTVYAVG</sequence>
<dbReference type="SMART" id="SM00564">
    <property type="entry name" value="PQQ"/>
    <property type="match status" value="3"/>
</dbReference>
<dbReference type="RefSeq" id="WP_146837757.1">
    <property type="nucleotide sequence ID" value="NZ_BJVQ01000028.1"/>
</dbReference>
<evidence type="ECO:0000259" key="2">
    <source>
        <dbReference type="Pfam" id="PF13360"/>
    </source>
</evidence>
<feature type="region of interest" description="Disordered" evidence="1">
    <location>
        <begin position="1"/>
        <end position="25"/>
    </location>
</feature>
<proteinExistence type="predicted"/>
<comment type="caution">
    <text evidence="3">The sequence shown here is derived from an EMBL/GenBank/DDBJ whole genome shotgun (WGS) entry which is preliminary data.</text>
</comment>
<dbReference type="Pfam" id="PF13360">
    <property type="entry name" value="PQQ_2"/>
    <property type="match status" value="1"/>
</dbReference>
<protein>
    <submittedName>
        <fullName evidence="4">Outer membrane protein assembly factor BamB</fullName>
    </submittedName>
</protein>
<dbReference type="OrthoDB" id="4826034at2"/>
<keyword evidence="5" id="KW-1185">Reference proteome</keyword>
<dbReference type="PANTHER" id="PTHR34512">
    <property type="entry name" value="CELL SURFACE PROTEIN"/>
    <property type="match status" value="1"/>
</dbReference>